<dbReference type="AlphaFoldDB" id="A0A8J6AZA9"/>
<dbReference type="PANTHER" id="PTHR21847">
    <property type="entry name" value="EF-HAND CALCIUM-BINDING DOMAIN-CONTAINING PROTEIN 10"/>
    <property type="match status" value="1"/>
</dbReference>
<name>A0A8J6AZA9_9EUKA</name>
<dbReference type="EMBL" id="JAHDYR010000012">
    <property type="protein sequence ID" value="KAG9395070.1"/>
    <property type="molecule type" value="Genomic_DNA"/>
</dbReference>
<dbReference type="Proteomes" id="UP000717585">
    <property type="component" value="Unassembled WGS sequence"/>
</dbReference>
<comment type="caution">
    <text evidence="1">The sequence shown here is derived from an EMBL/GenBank/DDBJ whole genome shotgun (WGS) entry which is preliminary data.</text>
</comment>
<sequence>MNQTETLEYLQKHKIDKLVHILASQAAFHQPDGDLYSFFHQKMEEIIAAQRKGEKISLFSPEDLRTIFNMYDPLSHGTLQGPAIATALDNMGLGGIKEAPASATVEQFVSLAEQCQAEYFS</sequence>
<accession>A0A8J6AZA9</accession>
<keyword evidence="2" id="KW-1185">Reference proteome</keyword>
<proteinExistence type="predicted"/>
<gene>
    <name evidence="1" type="ORF">J8273_0286</name>
</gene>
<evidence type="ECO:0000313" key="2">
    <source>
        <dbReference type="Proteomes" id="UP000717585"/>
    </source>
</evidence>
<organism evidence="1 2">
    <name type="scientific">Carpediemonas membranifera</name>
    <dbReference type="NCBI Taxonomy" id="201153"/>
    <lineage>
        <taxon>Eukaryota</taxon>
        <taxon>Metamonada</taxon>
        <taxon>Carpediemonas-like organisms</taxon>
        <taxon>Carpediemonas</taxon>
    </lineage>
</organism>
<protein>
    <submittedName>
        <fullName evidence="1">Uncharacterized protein</fullName>
    </submittedName>
</protein>
<dbReference type="PANTHER" id="PTHR21847:SF1">
    <property type="entry name" value="EF-HAND CALCIUM-BINDING DOMAIN-CONTAINING PROTEIN 10"/>
    <property type="match status" value="1"/>
</dbReference>
<dbReference type="InterPro" id="IPR039879">
    <property type="entry name" value="EFC10"/>
</dbReference>
<dbReference type="OrthoDB" id="10260455at2759"/>
<evidence type="ECO:0000313" key="1">
    <source>
        <dbReference type="EMBL" id="KAG9395070.1"/>
    </source>
</evidence>
<reference evidence="1" key="1">
    <citation type="submission" date="2021-05" db="EMBL/GenBank/DDBJ databases">
        <title>A free-living protist that lacks canonical eukaryotic 1 DNA replication and segregation systems.</title>
        <authorList>
            <person name="Salas-Leiva D.E."/>
            <person name="Tromer E.C."/>
            <person name="Curtis B.A."/>
            <person name="Jerlstrom-Hultqvist J."/>
            <person name="Kolisko M."/>
            <person name="Yi Z."/>
            <person name="Salas-Leiva J.S."/>
            <person name="Gallot-Lavallee L."/>
            <person name="Kops G.J.P.L."/>
            <person name="Archibald J.M."/>
            <person name="Simpson A.G.B."/>
            <person name="Roger A.J."/>
        </authorList>
    </citation>
    <scope>NUCLEOTIDE SEQUENCE</scope>
    <source>
        <strain evidence="1">BICM</strain>
    </source>
</reference>